<dbReference type="AlphaFoldDB" id="A0A5D3K5Q9"/>
<proteinExistence type="predicted"/>
<dbReference type="GO" id="GO:0004016">
    <property type="term" value="F:adenylate cyclase activity"/>
    <property type="evidence" value="ECO:0007669"/>
    <property type="project" value="UniProtKB-ARBA"/>
</dbReference>
<dbReference type="FunFam" id="3.30.70.1230:FF:000041">
    <property type="entry name" value="Adenylate cyclase 1"/>
    <property type="match status" value="1"/>
</dbReference>
<evidence type="ECO:0000259" key="2">
    <source>
        <dbReference type="PROSITE" id="PS50125"/>
    </source>
</evidence>
<comment type="caution">
    <text evidence="3">The sequence shown here is derived from an EMBL/GenBank/DDBJ whole genome shotgun (WGS) entry which is preliminary data.</text>
</comment>
<dbReference type="InterPro" id="IPR001054">
    <property type="entry name" value="A/G_cyclase"/>
</dbReference>
<dbReference type="PANTHER" id="PTHR43081">
    <property type="entry name" value="ADENYLATE CYCLASE, TERMINAL-DIFFERENTIATION SPECIFIC-RELATED"/>
    <property type="match status" value="1"/>
</dbReference>
<sequence>MSRYQPTAQLDDPTTSSANATMENPELQRIINWLIDGARSSRGPAEMIADACEQLVAAGLPLWRFGVFIRTLHPEIFGRNFIWRQGEEVEVGTVDFEILDTPEFARSPLKIVFEDGLEVRGRIDDIDTRRFPFLEDMRAEGVTDYIATPMRFLDSSIHAISWTTRHPGGFSDDDIATIRSIVAPLARVSEIVTLRRTAATLLDTYVGNRAGERILGGQIRRGHNDTMQAAIWLSDLRGFTALSDRLPAETVVDILNRYFDCQVTAIRAHGGEVLKFMGDGLLAVFPIDEYVGDATHVCTRVLEAAREARASVDALAHPVGDVIERFRFGVALHVGNILYGNIGGGNRLDFTCIGPAVNLAARMEKIAGRLGRTVVASEAFADVCQHDWRDLGDFPIAGFSKAQRVYGIAEETPVVMA</sequence>
<evidence type="ECO:0000313" key="3">
    <source>
        <dbReference type="EMBL" id="TYL87878.1"/>
    </source>
</evidence>
<dbReference type="CDD" id="cd07302">
    <property type="entry name" value="CHD"/>
    <property type="match status" value="1"/>
</dbReference>
<dbReference type="PROSITE" id="PS50125">
    <property type="entry name" value="GUANYLATE_CYCLASE_2"/>
    <property type="match status" value="1"/>
</dbReference>
<name>A0A5D3K5Q9_9BRAD</name>
<dbReference type="PANTHER" id="PTHR43081:SF11">
    <property type="entry name" value="BLR2264 PROTEIN"/>
    <property type="match status" value="1"/>
</dbReference>
<dbReference type="OrthoDB" id="4565346at2"/>
<dbReference type="EMBL" id="VSSS01000069">
    <property type="protein sequence ID" value="TYL87878.1"/>
    <property type="molecule type" value="Genomic_DNA"/>
</dbReference>
<dbReference type="InterPro" id="IPR050697">
    <property type="entry name" value="Adenylyl/Guanylyl_Cyclase_3/4"/>
</dbReference>
<gene>
    <name evidence="3" type="ORF">FXB40_39785</name>
</gene>
<organism evidence="3 4">
    <name type="scientific">Bradyrhizobium rifense</name>
    <dbReference type="NCBI Taxonomy" id="515499"/>
    <lineage>
        <taxon>Bacteria</taxon>
        <taxon>Pseudomonadati</taxon>
        <taxon>Pseudomonadota</taxon>
        <taxon>Alphaproteobacteria</taxon>
        <taxon>Hyphomicrobiales</taxon>
        <taxon>Nitrobacteraceae</taxon>
        <taxon>Bradyrhizobium</taxon>
    </lineage>
</organism>
<accession>A0A5D3K5Q9</accession>
<reference evidence="3 4" key="1">
    <citation type="submission" date="2019-08" db="EMBL/GenBank/DDBJ databases">
        <title>Bradyrhizobium hipponensis sp. nov., a rhizobium isolated from a Lupinus angustifolius root nodule in Tunisia.</title>
        <authorList>
            <person name="Off K."/>
            <person name="Rejili M."/>
            <person name="Mars M."/>
            <person name="Brachmann A."/>
            <person name="Marin M."/>
        </authorList>
    </citation>
    <scope>NUCLEOTIDE SEQUENCE [LARGE SCALE GENOMIC DNA]</scope>
    <source>
        <strain evidence="3 4">CTAW71</strain>
    </source>
</reference>
<dbReference type="Gene3D" id="3.30.70.1230">
    <property type="entry name" value="Nucleotide cyclase"/>
    <property type="match status" value="1"/>
</dbReference>
<dbReference type="GO" id="GO:0006171">
    <property type="term" value="P:cAMP biosynthetic process"/>
    <property type="evidence" value="ECO:0007669"/>
    <property type="project" value="TreeGrafter"/>
</dbReference>
<dbReference type="SMART" id="SM00044">
    <property type="entry name" value="CYCc"/>
    <property type="match status" value="1"/>
</dbReference>
<dbReference type="Pfam" id="PF00211">
    <property type="entry name" value="Guanylate_cyc"/>
    <property type="match status" value="1"/>
</dbReference>
<protein>
    <submittedName>
        <fullName evidence="3">Adenylate/guanylate cyclase domain-containing protein</fullName>
    </submittedName>
</protein>
<dbReference type="GO" id="GO:0035556">
    <property type="term" value="P:intracellular signal transduction"/>
    <property type="evidence" value="ECO:0007669"/>
    <property type="project" value="InterPro"/>
</dbReference>
<evidence type="ECO:0000256" key="1">
    <source>
        <dbReference type="SAM" id="MobiDB-lite"/>
    </source>
</evidence>
<dbReference type="SUPFAM" id="SSF55073">
    <property type="entry name" value="Nucleotide cyclase"/>
    <property type="match status" value="1"/>
</dbReference>
<feature type="region of interest" description="Disordered" evidence="1">
    <location>
        <begin position="1"/>
        <end position="22"/>
    </location>
</feature>
<dbReference type="Proteomes" id="UP000324758">
    <property type="component" value="Unassembled WGS sequence"/>
</dbReference>
<keyword evidence="4" id="KW-1185">Reference proteome</keyword>
<dbReference type="InterPro" id="IPR029787">
    <property type="entry name" value="Nucleotide_cyclase"/>
</dbReference>
<feature type="domain" description="Guanylate cyclase" evidence="2">
    <location>
        <begin position="230"/>
        <end position="364"/>
    </location>
</feature>
<evidence type="ECO:0000313" key="4">
    <source>
        <dbReference type="Proteomes" id="UP000324758"/>
    </source>
</evidence>